<dbReference type="InterPro" id="IPR026487">
    <property type="entry name" value="CHP04141"/>
</dbReference>
<organism evidence="1 2">
    <name type="scientific">Pseudomonas chlororaphis</name>
    <dbReference type="NCBI Taxonomy" id="587753"/>
    <lineage>
        <taxon>Bacteria</taxon>
        <taxon>Pseudomonadati</taxon>
        <taxon>Pseudomonadota</taxon>
        <taxon>Gammaproteobacteria</taxon>
        <taxon>Pseudomonadales</taxon>
        <taxon>Pseudomonadaceae</taxon>
        <taxon>Pseudomonas</taxon>
    </lineage>
</organism>
<sequence>MKLTINVFLLKSGRTIYDALSDEHAIQPQQFEIDDTSCLFYYQTNPSKPKWVDLFNDIDQIDTTQMRGRSLQGVLVLAVNDRVFCFTFGHARHLIEKASIERYFGLRTALSMTDPQLIKSIDKSNIDKIPLRSRSQSSKNLSISEFEFKFDSEILKSLTGIVESTDGDDHEIVSGSDSLSLHTDVQLAQLPAIAERLITAYEDERGKEKYPWMDHIVPVRDDSVSSALDELLVSSVNQGLYNEIWIAAPRIIEYEGFSGFSYTSQRGRNGNGPVVGFELDLQRCLMEKALVGNLSVEVAKSTKIYLYGTDYNKIDTWTLYECLSGEVELAGENYLLSEGDWYRIDRDYASQVNHYFNVFPRSDIVFPRYNGAHEGDYLRSISDGVVFHLLDQHNVRVNGASSVIEFCDLLTSDNHIVHVKKYSSSSVLSHLFSQAYVSAESLIHAPEIIEQVNAHLASQGTHTFDFNPAAQPRHNHIIFAIMQSSQGALHMPFFSKVNFRQYSQRLVAMGYHVELAKIDI</sequence>
<reference evidence="1 2" key="1">
    <citation type="submission" date="2020-09" db="EMBL/GenBank/DDBJ databases">
        <title>The Genome Sequence of Pseudomonas chlororaphis strain Qlu-1 - A phenazine-derivative-producing strain.</title>
        <authorList>
            <person name="Li L."/>
            <person name="Liu K."/>
        </authorList>
    </citation>
    <scope>NUCLEOTIDE SEQUENCE [LARGE SCALE GENOMIC DNA]</scope>
    <source>
        <strain evidence="2">qlu-1</strain>
    </source>
</reference>
<gene>
    <name evidence="1" type="ORF">HLB40_07110</name>
</gene>
<protein>
    <submittedName>
        <fullName evidence="1">TIGR04141 family sporadically distributed protein</fullName>
    </submittedName>
</protein>
<accession>A0AAP9VXG1</accession>
<dbReference type="AlphaFoldDB" id="A0AAP9VXG1"/>
<dbReference type="EMBL" id="CP061079">
    <property type="protein sequence ID" value="QNR49267.1"/>
    <property type="molecule type" value="Genomic_DNA"/>
</dbReference>
<evidence type="ECO:0000313" key="2">
    <source>
        <dbReference type="Proteomes" id="UP000516316"/>
    </source>
</evidence>
<name>A0AAP9VXG1_9PSED</name>
<dbReference type="NCBIfam" id="TIGR04141">
    <property type="entry name" value="TIGR04141 family sporadically distributed protein"/>
    <property type="match status" value="1"/>
</dbReference>
<dbReference type="RefSeq" id="WP_101281951.1">
    <property type="nucleotide sequence ID" value="NZ_CP025309.1"/>
</dbReference>
<proteinExistence type="predicted"/>
<evidence type="ECO:0000313" key="1">
    <source>
        <dbReference type="EMBL" id="QNR49267.1"/>
    </source>
</evidence>
<dbReference type="Proteomes" id="UP000516316">
    <property type="component" value="Chromosome"/>
</dbReference>
<dbReference type="Pfam" id="PF19614">
    <property type="entry name" value="DUF6119"/>
    <property type="match status" value="1"/>
</dbReference>